<keyword evidence="3" id="KW-1185">Reference proteome</keyword>
<dbReference type="Pfam" id="PF13560">
    <property type="entry name" value="HTH_31"/>
    <property type="match status" value="1"/>
</dbReference>
<accession>A0ABQ6F4S6</accession>
<dbReference type="EMBL" id="BSPW01000124">
    <property type="protein sequence ID" value="GLT20548.1"/>
    <property type="molecule type" value="Genomic_DNA"/>
</dbReference>
<dbReference type="InterPro" id="IPR010982">
    <property type="entry name" value="Lambda_DNA-bd_dom_sf"/>
</dbReference>
<dbReference type="Proteomes" id="UP001157138">
    <property type="component" value="Unassembled WGS sequence"/>
</dbReference>
<evidence type="ECO:0000313" key="2">
    <source>
        <dbReference type="EMBL" id="GLT20548.1"/>
    </source>
</evidence>
<dbReference type="PROSITE" id="PS50943">
    <property type="entry name" value="HTH_CROC1"/>
    <property type="match status" value="1"/>
</dbReference>
<gene>
    <name evidence="2" type="ORF">GCM10007938_43330</name>
</gene>
<name>A0ABQ6F4S6_9VIBR</name>
<sequence length="110" mass="12609">MGKISTTVAVLRRFREQSGKSRKEIAEETGIGIRTIERFESGEVDMWVRDLEKYLSALNITYFDLAVAIQSGNYTLSKDMESVAKLLPHDIKAIHLEYLIKLVKLLHKKN</sequence>
<comment type="caution">
    <text evidence="2">The sequence shown here is derived from an EMBL/GenBank/DDBJ whole genome shotgun (WGS) entry which is preliminary data.</text>
</comment>
<evidence type="ECO:0000259" key="1">
    <source>
        <dbReference type="PROSITE" id="PS50943"/>
    </source>
</evidence>
<dbReference type="SUPFAM" id="SSF47413">
    <property type="entry name" value="lambda repressor-like DNA-binding domains"/>
    <property type="match status" value="1"/>
</dbReference>
<dbReference type="RefSeq" id="WP_284194374.1">
    <property type="nucleotide sequence ID" value="NZ_BSPW01000124.1"/>
</dbReference>
<organism evidence="2 3">
    <name type="scientific">Vibrio zhanjiangensis</name>
    <dbReference type="NCBI Taxonomy" id="1046128"/>
    <lineage>
        <taxon>Bacteria</taxon>
        <taxon>Pseudomonadati</taxon>
        <taxon>Pseudomonadota</taxon>
        <taxon>Gammaproteobacteria</taxon>
        <taxon>Vibrionales</taxon>
        <taxon>Vibrionaceae</taxon>
        <taxon>Vibrio</taxon>
    </lineage>
</organism>
<reference evidence="3" key="1">
    <citation type="journal article" date="2019" name="Int. J. Syst. Evol. Microbiol.">
        <title>The Global Catalogue of Microorganisms (GCM) 10K type strain sequencing project: providing services to taxonomists for standard genome sequencing and annotation.</title>
        <authorList>
            <consortium name="The Broad Institute Genomics Platform"/>
            <consortium name="The Broad Institute Genome Sequencing Center for Infectious Disease"/>
            <person name="Wu L."/>
            <person name="Ma J."/>
        </authorList>
    </citation>
    <scope>NUCLEOTIDE SEQUENCE [LARGE SCALE GENOMIC DNA]</scope>
    <source>
        <strain evidence="3">NBRC 108723</strain>
    </source>
</reference>
<proteinExistence type="predicted"/>
<feature type="domain" description="HTH cro/C1-type" evidence="1">
    <location>
        <begin position="11"/>
        <end position="65"/>
    </location>
</feature>
<protein>
    <recommendedName>
        <fullName evidence="1">HTH cro/C1-type domain-containing protein</fullName>
    </recommendedName>
</protein>
<dbReference type="SMART" id="SM00530">
    <property type="entry name" value="HTH_XRE"/>
    <property type="match status" value="1"/>
</dbReference>
<dbReference type="InterPro" id="IPR001387">
    <property type="entry name" value="Cro/C1-type_HTH"/>
</dbReference>
<dbReference type="CDD" id="cd00093">
    <property type="entry name" value="HTH_XRE"/>
    <property type="match status" value="1"/>
</dbReference>
<dbReference type="Gene3D" id="1.10.260.40">
    <property type="entry name" value="lambda repressor-like DNA-binding domains"/>
    <property type="match status" value="1"/>
</dbReference>
<evidence type="ECO:0000313" key="3">
    <source>
        <dbReference type="Proteomes" id="UP001157138"/>
    </source>
</evidence>